<name>A0A2A2M1D8_9BILA</name>
<evidence type="ECO:0000313" key="1">
    <source>
        <dbReference type="EMBL" id="PAV92240.1"/>
    </source>
</evidence>
<dbReference type="PANTHER" id="PTHR47411">
    <property type="entry name" value="B3GNT1, BETA-1,3-N-ACETYLGUCOSAMINYLTRANSFERASE 1, HOMOLOG"/>
    <property type="match status" value="1"/>
</dbReference>
<dbReference type="AlphaFoldDB" id="A0A2A2M1D8"/>
<evidence type="ECO:0000313" key="2">
    <source>
        <dbReference type="Proteomes" id="UP000218231"/>
    </source>
</evidence>
<dbReference type="Proteomes" id="UP000218231">
    <property type="component" value="Unassembled WGS sequence"/>
</dbReference>
<reference evidence="1 2" key="1">
    <citation type="journal article" date="2017" name="Curr. Biol.">
        <title>Genome architecture and evolution of a unichromosomal asexual nematode.</title>
        <authorList>
            <person name="Fradin H."/>
            <person name="Zegar C."/>
            <person name="Gutwein M."/>
            <person name="Lucas J."/>
            <person name="Kovtun M."/>
            <person name="Corcoran D."/>
            <person name="Baugh L.R."/>
            <person name="Kiontke K."/>
            <person name="Gunsalus K."/>
            <person name="Fitch D.H."/>
            <person name="Piano F."/>
        </authorList>
    </citation>
    <scope>NUCLEOTIDE SEQUENCE [LARGE SCALE GENOMIC DNA]</scope>
    <source>
        <strain evidence="1">PF1309</strain>
    </source>
</reference>
<dbReference type="EMBL" id="LIAE01006252">
    <property type="protein sequence ID" value="PAV92240.1"/>
    <property type="molecule type" value="Genomic_DNA"/>
</dbReference>
<proteinExistence type="predicted"/>
<dbReference type="Pfam" id="PF13896">
    <property type="entry name" value="Glyco_transf_49"/>
    <property type="match status" value="1"/>
</dbReference>
<comment type="caution">
    <text evidence="1">The sequence shown here is derived from an EMBL/GenBank/DDBJ whole genome shotgun (WGS) entry which is preliminary data.</text>
</comment>
<accession>A0A2A2M1D8</accession>
<gene>
    <name evidence="1" type="ORF">WR25_09008</name>
</gene>
<protein>
    <submittedName>
        <fullName evidence="1">Uncharacterized protein</fullName>
    </submittedName>
</protein>
<dbReference type="OrthoDB" id="9974378at2759"/>
<keyword evidence="2" id="KW-1185">Reference proteome</keyword>
<sequence length="195" mass="23286">MIFSENFQTQIQPLANVYVDGKEKNLVVIRRFEIENKAKIPRNLNDLKKLIDKFRAFEFHHKIFPLGHTLEGLWYWFKISKKSKKVFAWPIDYKSSSWEPMFIMHRNDPYSPEYMPTRVRDQQALVYELCRAGYHFFLVSRLFNVHKGIKESVTNLDAAVRHHQTKLRSKVFNTFVNEMSEKYPDTEVTCGKFVM</sequence>
<organism evidence="1 2">
    <name type="scientific">Diploscapter pachys</name>
    <dbReference type="NCBI Taxonomy" id="2018661"/>
    <lineage>
        <taxon>Eukaryota</taxon>
        <taxon>Metazoa</taxon>
        <taxon>Ecdysozoa</taxon>
        <taxon>Nematoda</taxon>
        <taxon>Chromadorea</taxon>
        <taxon>Rhabditida</taxon>
        <taxon>Rhabditina</taxon>
        <taxon>Rhabditomorpha</taxon>
        <taxon>Rhabditoidea</taxon>
        <taxon>Rhabditidae</taxon>
        <taxon>Diploscapter</taxon>
    </lineage>
</organism>
<dbReference type="PANTHER" id="PTHR47411:SF3">
    <property type="entry name" value="I-BETA-1,3-N-ACETYLGLUCOSAMINYLTRANSFERASE"/>
    <property type="match status" value="1"/>
</dbReference>